<dbReference type="EMBL" id="JAKWBI020000052">
    <property type="protein sequence ID" value="KAJ2904499.1"/>
    <property type="molecule type" value="Genomic_DNA"/>
</dbReference>
<feature type="chain" id="PRO_5042296031" description="Cellulase" evidence="12">
    <location>
        <begin position="19"/>
        <end position="344"/>
    </location>
</feature>
<evidence type="ECO:0000256" key="12">
    <source>
        <dbReference type="SAM" id="SignalP"/>
    </source>
</evidence>
<keyword evidence="15" id="KW-1185">Reference proteome</keyword>
<dbReference type="GO" id="GO:0005576">
    <property type="term" value="C:extracellular region"/>
    <property type="evidence" value="ECO:0007669"/>
    <property type="project" value="InterPro"/>
</dbReference>
<evidence type="ECO:0000256" key="3">
    <source>
        <dbReference type="ARBA" id="ARBA00012601"/>
    </source>
</evidence>
<reference evidence="14" key="1">
    <citation type="submission" date="2022-07" db="EMBL/GenBank/DDBJ databases">
        <title>Draft genome sequence of Zalerion maritima ATCC 34329, a (micro)plastics degrading marine fungus.</title>
        <authorList>
            <person name="Paco A."/>
            <person name="Goncalves M.F.M."/>
            <person name="Rocha-Santos T.A.P."/>
            <person name="Alves A."/>
        </authorList>
    </citation>
    <scope>NUCLEOTIDE SEQUENCE</scope>
    <source>
        <strain evidence="14">ATCC 34329</strain>
    </source>
</reference>
<evidence type="ECO:0000256" key="1">
    <source>
        <dbReference type="ARBA" id="ARBA00000966"/>
    </source>
</evidence>
<dbReference type="Pfam" id="PF02015">
    <property type="entry name" value="Glyco_hydro_45"/>
    <property type="match status" value="1"/>
</dbReference>
<feature type="signal peptide" evidence="12">
    <location>
        <begin position="1"/>
        <end position="18"/>
    </location>
</feature>
<comment type="catalytic activity">
    <reaction evidence="1 10">
        <text>Endohydrolysis of (1-&gt;4)-beta-D-glucosidic linkages in cellulose, lichenin and cereal beta-D-glucans.</text>
        <dbReference type="EC" id="3.2.1.4"/>
    </reaction>
</comment>
<dbReference type="InterPro" id="IPR000254">
    <property type="entry name" value="CBD"/>
</dbReference>
<proteinExistence type="inferred from homology"/>
<evidence type="ECO:0000256" key="2">
    <source>
        <dbReference type="ARBA" id="ARBA00007793"/>
    </source>
</evidence>
<name>A0AAD5WVC3_9PEZI</name>
<dbReference type="PANTHER" id="PTHR39730:SF1">
    <property type="entry name" value="ENDOGLUCANASE 1"/>
    <property type="match status" value="1"/>
</dbReference>
<dbReference type="PANTHER" id="PTHR39730">
    <property type="entry name" value="ENDOGLUCANASE 1"/>
    <property type="match status" value="1"/>
</dbReference>
<evidence type="ECO:0000256" key="6">
    <source>
        <dbReference type="ARBA" id="ARBA00023001"/>
    </source>
</evidence>
<evidence type="ECO:0000256" key="5">
    <source>
        <dbReference type="ARBA" id="ARBA00022801"/>
    </source>
</evidence>
<evidence type="ECO:0000256" key="11">
    <source>
        <dbReference type="SAM" id="MobiDB-lite"/>
    </source>
</evidence>
<feature type="region of interest" description="Disordered" evidence="11">
    <location>
        <begin position="289"/>
        <end position="314"/>
    </location>
</feature>
<evidence type="ECO:0000256" key="8">
    <source>
        <dbReference type="ARBA" id="ARBA00023295"/>
    </source>
</evidence>
<feature type="active site" description="Nucleophile" evidence="10">
    <location>
        <position position="30"/>
    </location>
</feature>
<dbReference type="GO" id="GO:0030248">
    <property type="term" value="F:cellulose binding"/>
    <property type="evidence" value="ECO:0007669"/>
    <property type="project" value="InterPro"/>
</dbReference>
<evidence type="ECO:0000256" key="7">
    <source>
        <dbReference type="ARBA" id="ARBA00023277"/>
    </source>
</evidence>
<evidence type="ECO:0000313" key="15">
    <source>
        <dbReference type="Proteomes" id="UP001201980"/>
    </source>
</evidence>
<keyword evidence="6" id="KW-0136">Cellulose degradation</keyword>
<dbReference type="SUPFAM" id="SSF50685">
    <property type="entry name" value="Barwin-like endoglucanases"/>
    <property type="match status" value="1"/>
</dbReference>
<organism evidence="14 15">
    <name type="scientific">Zalerion maritima</name>
    <dbReference type="NCBI Taxonomy" id="339359"/>
    <lineage>
        <taxon>Eukaryota</taxon>
        <taxon>Fungi</taxon>
        <taxon>Dikarya</taxon>
        <taxon>Ascomycota</taxon>
        <taxon>Pezizomycotina</taxon>
        <taxon>Sordariomycetes</taxon>
        <taxon>Lulworthiomycetidae</taxon>
        <taxon>Lulworthiales</taxon>
        <taxon>Lulworthiaceae</taxon>
        <taxon>Zalerion</taxon>
    </lineage>
</organism>
<sequence>MVAQSTLALGLAVGGAYAASGSGVSTRYWDCCKPSCAWPDKAPVSQPVYACDANNNFISNAEATSGCESGGTAYTCANNSPWAISDALSYGFAATSISGGTEDSWCCACYAVTFTTGKAVGKQIVVQSTNTGGDLGSNHFDFLMPGGGLGIFDGCTSQFGGIAGAQYGGISSREECEDMPDALKDGCYWRFDWFMNADNPDLEFEQVQCPDELVERTGCRRDDDGSFPVFVAPDPTWEAPVPTETADEYGQCDSVTWTVAKACPAGFVCEMQTEYWWQCVVGTATTTATSSASAGSGSSTTTSGSTSTTSSSSSDCAAKWGQCGGIGWTGPTLAELAVVKRDLL</sequence>
<keyword evidence="4 12" id="KW-0732">Signal</keyword>
<keyword evidence="9" id="KW-0624">Polysaccharide degradation</keyword>
<feature type="domain" description="Glycosyl hydrolases family 45 active site" evidence="13">
    <location>
        <begin position="25"/>
        <end position="36"/>
    </location>
</feature>
<evidence type="ECO:0000256" key="9">
    <source>
        <dbReference type="ARBA" id="ARBA00023326"/>
    </source>
</evidence>
<dbReference type="Pfam" id="PF00734">
    <property type="entry name" value="CBM_1"/>
    <property type="match status" value="2"/>
</dbReference>
<keyword evidence="7" id="KW-0119">Carbohydrate metabolism</keyword>
<dbReference type="Gene3D" id="2.40.40.10">
    <property type="entry name" value="RlpA-like domain"/>
    <property type="match status" value="1"/>
</dbReference>
<evidence type="ECO:0000259" key="13">
    <source>
        <dbReference type="PROSITE" id="PS01140"/>
    </source>
</evidence>
<comment type="similarity">
    <text evidence="2">Belongs to the glycosyl hydrolase 45 (cellulase K) family.</text>
</comment>
<dbReference type="InterPro" id="IPR052288">
    <property type="entry name" value="GH45_Enzymes"/>
</dbReference>
<dbReference type="GO" id="GO:0030245">
    <property type="term" value="P:cellulose catabolic process"/>
    <property type="evidence" value="ECO:0007669"/>
    <property type="project" value="UniProtKB-KW"/>
</dbReference>
<accession>A0AAD5WVC3</accession>
<protein>
    <recommendedName>
        <fullName evidence="3 10">Cellulase</fullName>
        <ecNumber evidence="3 10">3.2.1.4</ecNumber>
    </recommendedName>
</protein>
<evidence type="ECO:0000256" key="4">
    <source>
        <dbReference type="ARBA" id="ARBA00022729"/>
    </source>
</evidence>
<keyword evidence="5" id="KW-0378">Hydrolase</keyword>
<dbReference type="AlphaFoldDB" id="A0AAD5WVC3"/>
<keyword evidence="8" id="KW-0326">Glycosidase</keyword>
<dbReference type="InterPro" id="IPR035971">
    <property type="entry name" value="CBD_sf"/>
</dbReference>
<gene>
    <name evidence="14" type="ORF">MKZ38_007942</name>
</gene>
<dbReference type="InterPro" id="IPR000334">
    <property type="entry name" value="Glyco_hydro_45"/>
</dbReference>
<dbReference type="GO" id="GO:0008810">
    <property type="term" value="F:cellulase activity"/>
    <property type="evidence" value="ECO:0007669"/>
    <property type="project" value="UniProtKB-EC"/>
</dbReference>
<evidence type="ECO:0000313" key="14">
    <source>
        <dbReference type="EMBL" id="KAJ2904499.1"/>
    </source>
</evidence>
<evidence type="ECO:0000256" key="10">
    <source>
        <dbReference type="PROSITE-ProRule" id="PRU10069"/>
    </source>
</evidence>
<dbReference type="PROSITE" id="PS01140">
    <property type="entry name" value="GLYCOSYL_HYDROL_F45"/>
    <property type="match status" value="1"/>
</dbReference>
<dbReference type="InterPro" id="IPR036908">
    <property type="entry name" value="RlpA-like_sf"/>
</dbReference>
<dbReference type="SUPFAM" id="SSF57180">
    <property type="entry name" value="Cellulose-binding domain"/>
    <property type="match status" value="1"/>
</dbReference>
<comment type="caution">
    <text evidence="14">The sequence shown here is derived from an EMBL/GenBank/DDBJ whole genome shotgun (WGS) entry which is preliminary data.</text>
</comment>
<dbReference type="EC" id="3.2.1.4" evidence="3 10"/>
<dbReference type="Proteomes" id="UP001201980">
    <property type="component" value="Unassembled WGS sequence"/>
</dbReference>